<proteinExistence type="predicted"/>
<evidence type="ECO:0008006" key="3">
    <source>
        <dbReference type="Google" id="ProtNLM"/>
    </source>
</evidence>
<comment type="caution">
    <text evidence="1">The sequence shown here is derived from an EMBL/GenBank/DDBJ whole genome shotgun (WGS) entry which is preliminary data.</text>
</comment>
<dbReference type="GeneID" id="38781007"/>
<accession>A0A401GPK0</accession>
<name>A0A401GPK0_9APHY</name>
<organism evidence="1 2">
    <name type="scientific">Sparassis crispa</name>
    <dbReference type="NCBI Taxonomy" id="139825"/>
    <lineage>
        <taxon>Eukaryota</taxon>
        <taxon>Fungi</taxon>
        <taxon>Dikarya</taxon>
        <taxon>Basidiomycota</taxon>
        <taxon>Agaricomycotina</taxon>
        <taxon>Agaricomycetes</taxon>
        <taxon>Polyporales</taxon>
        <taxon>Sparassidaceae</taxon>
        <taxon>Sparassis</taxon>
    </lineage>
</organism>
<dbReference type="InterPro" id="IPR036047">
    <property type="entry name" value="F-box-like_dom_sf"/>
</dbReference>
<dbReference type="InParanoid" id="A0A401GPK0"/>
<dbReference type="RefSeq" id="XP_027615003.1">
    <property type="nucleotide sequence ID" value="XM_027759202.1"/>
</dbReference>
<dbReference type="STRING" id="139825.A0A401GPK0"/>
<reference evidence="1 2" key="1">
    <citation type="journal article" date="2018" name="Sci. Rep.">
        <title>Genome sequence of the cauliflower mushroom Sparassis crispa (Hanabiratake) and its association with beneficial usage.</title>
        <authorList>
            <person name="Kiyama R."/>
            <person name="Furutani Y."/>
            <person name="Kawaguchi K."/>
            <person name="Nakanishi T."/>
        </authorList>
    </citation>
    <scope>NUCLEOTIDE SEQUENCE [LARGE SCALE GENOMIC DNA]</scope>
</reference>
<dbReference type="AlphaFoldDB" id="A0A401GPK0"/>
<dbReference type="EMBL" id="BFAD01000006">
    <property type="protein sequence ID" value="GBE84090.1"/>
    <property type="molecule type" value="Genomic_DNA"/>
</dbReference>
<gene>
    <name evidence="1" type="ORF">SCP_0600680</name>
</gene>
<dbReference type="SUPFAM" id="SSF81383">
    <property type="entry name" value="F-box domain"/>
    <property type="match status" value="1"/>
</dbReference>
<keyword evidence="2" id="KW-1185">Reference proteome</keyword>
<protein>
    <recommendedName>
        <fullName evidence="3">F-box domain-containing protein</fullName>
    </recommendedName>
</protein>
<sequence length="129" mass="14714">MQHDAQMLPPELVDFVLDQLRDDPAALIACGLVCRSWLPRTRLHLFRSIILKDAVGYAAFEKLLRRFPYLTNHVRRVVVVKTHSRPSWVDGEMPRALVKLPRVEHLEVAQSMGKILDDTQSKFGLICAA</sequence>
<dbReference type="OrthoDB" id="2921803at2759"/>
<evidence type="ECO:0000313" key="1">
    <source>
        <dbReference type="EMBL" id="GBE84090.1"/>
    </source>
</evidence>
<evidence type="ECO:0000313" key="2">
    <source>
        <dbReference type="Proteomes" id="UP000287166"/>
    </source>
</evidence>
<dbReference type="Proteomes" id="UP000287166">
    <property type="component" value="Unassembled WGS sequence"/>
</dbReference>